<dbReference type="AlphaFoldDB" id="A0A1X0QVG1"/>
<organism evidence="1">
    <name type="scientific">Rhizopus microsporus var. microsporus</name>
    <dbReference type="NCBI Taxonomy" id="86635"/>
    <lineage>
        <taxon>Eukaryota</taxon>
        <taxon>Fungi</taxon>
        <taxon>Fungi incertae sedis</taxon>
        <taxon>Mucoromycota</taxon>
        <taxon>Mucoromycotina</taxon>
        <taxon>Mucoromycetes</taxon>
        <taxon>Mucorales</taxon>
        <taxon>Mucorineae</taxon>
        <taxon>Rhizopodaceae</taxon>
        <taxon>Rhizopus</taxon>
    </lineage>
</organism>
<reference evidence="1" key="1">
    <citation type="journal article" date="2016" name="Proc. Natl. Acad. Sci. U.S.A.">
        <title>Lipid metabolic changes in an early divergent fungus govern the establishment of a mutualistic symbiosis with endobacteria.</title>
        <authorList>
            <person name="Lastovetsky O.A."/>
            <person name="Gaspar M.L."/>
            <person name="Mondo S.J."/>
            <person name="LaButti K.M."/>
            <person name="Sandor L."/>
            <person name="Grigoriev I.V."/>
            <person name="Henry S.A."/>
            <person name="Pawlowska T.E."/>
        </authorList>
    </citation>
    <scope>NUCLEOTIDE SEQUENCE [LARGE SCALE GENOMIC DNA]</scope>
    <source>
        <strain evidence="1">ATCC 52814</strain>
    </source>
</reference>
<accession>A0A1X0QVG1</accession>
<protein>
    <recommendedName>
        <fullName evidence="2">Helitron helicase-like domain-containing protein</fullName>
    </recommendedName>
</protein>
<proteinExistence type="predicted"/>
<dbReference type="VEuPathDB" id="FungiDB:BCV72DRAFT_212654"/>
<gene>
    <name evidence="1" type="ORF">BCV72DRAFT_212654</name>
</gene>
<dbReference type="PANTHER" id="PTHR45786:SF74">
    <property type="entry name" value="ATP-DEPENDENT DNA HELICASE"/>
    <property type="match status" value="1"/>
</dbReference>
<sequence length="319" mass="36219">PAAYISQLSRLRPLGLGRMNKECPHCHALHWIDERNPSWESCCRQGSVQLQLLPDTSEYLKGLLERTDTQGHHFKDNLRQHNAAFAFTSLGCDIVSSEDRANNNNSSSNNNNNRGGLNAFQIHGALCHRQGPLTLVEGSEPSYAQLYIFDPCYAAERRQAQNNNLDPEIVRELSVMLAQCNPFARIYRHAHEILSNHESSNTVSDGNDQREVNAPYISISPSMRMRLIEGSDRRTHNFPTMEGIAAVIPIEYSDRSFRDIVLTLRSNSSLRQNTGSEQHFQNIIQAHAAYMPSHYLHLFLHEIKNCLALSENKIICKRE</sequence>
<feature type="non-terminal residue" evidence="1">
    <location>
        <position position="1"/>
    </location>
</feature>
<dbReference type="EMBL" id="KV921993">
    <property type="protein sequence ID" value="ORE03746.1"/>
    <property type="molecule type" value="Genomic_DNA"/>
</dbReference>
<dbReference type="PANTHER" id="PTHR45786">
    <property type="entry name" value="DNA BINDING PROTEIN-LIKE"/>
    <property type="match status" value="1"/>
</dbReference>
<evidence type="ECO:0000313" key="1">
    <source>
        <dbReference type="EMBL" id="ORE03746.1"/>
    </source>
</evidence>
<name>A0A1X0QVG1_RHIZD</name>
<evidence type="ECO:0008006" key="2">
    <source>
        <dbReference type="Google" id="ProtNLM"/>
    </source>
</evidence>
<dbReference type="Proteomes" id="UP000242414">
    <property type="component" value="Unassembled WGS sequence"/>
</dbReference>